<feature type="non-terminal residue" evidence="8">
    <location>
        <position position="1"/>
    </location>
</feature>
<comment type="caution">
    <text evidence="8">The sequence shown here is derived from an EMBL/GenBank/DDBJ whole genome shotgun (WGS) entry which is preliminary data.</text>
</comment>
<proteinExistence type="inferred from homology"/>
<reference evidence="8 9" key="1">
    <citation type="submission" date="2021-06" db="EMBL/GenBank/DDBJ databases">
        <authorList>
            <person name="Palmer J.M."/>
        </authorList>
    </citation>
    <scope>NUCLEOTIDE SEQUENCE [LARGE SCALE GENOMIC DNA]</scope>
    <source>
        <strain evidence="8 9">AS_MEX2019</strain>
        <tissue evidence="8">Muscle</tissue>
    </source>
</reference>
<dbReference type="InterPro" id="IPR051423">
    <property type="entry name" value="CD225/Dispanin"/>
</dbReference>
<keyword evidence="4 7" id="KW-1133">Transmembrane helix</keyword>
<keyword evidence="3 7" id="KW-0812">Transmembrane</keyword>
<name>A0ABV0XV84_9TELE</name>
<feature type="transmembrane region" description="Helical" evidence="7">
    <location>
        <begin position="131"/>
        <end position="155"/>
    </location>
</feature>
<feature type="compositionally biased region" description="Low complexity" evidence="6">
    <location>
        <begin position="1"/>
        <end position="54"/>
    </location>
</feature>
<evidence type="ECO:0000256" key="7">
    <source>
        <dbReference type="SAM" id="Phobius"/>
    </source>
</evidence>
<evidence type="ECO:0000313" key="9">
    <source>
        <dbReference type="Proteomes" id="UP001469553"/>
    </source>
</evidence>
<feature type="transmembrane region" description="Helical" evidence="7">
    <location>
        <begin position="89"/>
        <end position="111"/>
    </location>
</feature>
<dbReference type="Pfam" id="PF04505">
    <property type="entry name" value="CD225"/>
    <property type="match status" value="1"/>
</dbReference>
<dbReference type="PANTHER" id="PTHR14948:SF44">
    <property type="entry name" value="PROLINE-RICH TRANSMEMBRANE PROTEIN 1-LIKE"/>
    <property type="match status" value="1"/>
</dbReference>
<evidence type="ECO:0000313" key="8">
    <source>
        <dbReference type="EMBL" id="MEQ2285404.1"/>
    </source>
</evidence>
<evidence type="ECO:0000256" key="2">
    <source>
        <dbReference type="ARBA" id="ARBA00006843"/>
    </source>
</evidence>
<evidence type="ECO:0000256" key="4">
    <source>
        <dbReference type="ARBA" id="ARBA00022989"/>
    </source>
</evidence>
<protein>
    <submittedName>
        <fullName evidence="8">Uncharacterized protein</fullName>
    </submittedName>
</protein>
<comment type="subcellular location">
    <subcellularLocation>
        <location evidence="1">Membrane</location>
    </subcellularLocation>
</comment>
<keyword evidence="9" id="KW-1185">Reference proteome</keyword>
<evidence type="ECO:0000256" key="5">
    <source>
        <dbReference type="ARBA" id="ARBA00023136"/>
    </source>
</evidence>
<organism evidence="8 9">
    <name type="scientific">Ameca splendens</name>
    <dbReference type="NCBI Taxonomy" id="208324"/>
    <lineage>
        <taxon>Eukaryota</taxon>
        <taxon>Metazoa</taxon>
        <taxon>Chordata</taxon>
        <taxon>Craniata</taxon>
        <taxon>Vertebrata</taxon>
        <taxon>Euteleostomi</taxon>
        <taxon>Actinopterygii</taxon>
        <taxon>Neopterygii</taxon>
        <taxon>Teleostei</taxon>
        <taxon>Neoteleostei</taxon>
        <taxon>Acanthomorphata</taxon>
        <taxon>Ovalentaria</taxon>
        <taxon>Atherinomorphae</taxon>
        <taxon>Cyprinodontiformes</taxon>
        <taxon>Goodeidae</taxon>
        <taxon>Ameca</taxon>
    </lineage>
</organism>
<evidence type="ECO:0000256" key="3">
    <source>
        <dbReference type="ARBA" id="ARBA00022692"/>
    </source>
</evidence>
<evidence type="ECO:0000256" key="6">
    <source>
        <dbReference type="SAM" id="MobiDB-lite"/>
    </source>
</evidence>
<sequence>QPFQQPFQQPNQQPYSQRFQQPNQQPFQQPFQQPNQQPFQQPNQQPFQQPNQQPYTVGQERPVEPGIFTVQPAVQNQQEGHNVNNYLCYSIFTMLVCCLPLGIAALFSSILVRDSIDSREEAKRHSRRALILNNVAVAFGIVTYVTVIAVSVTVWT</sequence>
<feature type="region of interest" description="Disordered" evidence="6">
    <location>
        <begin position="1"/>
        <end position="61"/>
    </location>
</feature>
<dbReference type="Proteomes" id="UP001469553">
    <property type="component" value="Unassembled WGS sequence"/>
</dbReference>
<gene>
    <name evidence="8" type="ORF">AMECASPLE_031394</name>
</gene>
<comment type="similarity">
    <text evidence="2">Belongs to the CD225/Dispanin family.</text>
</comment>
<dbReference type="PANTHER" id="PTHR14948">
    <property type="entry name" value="NG5"/>
    <property type="match status" value="1"/>
</dbReference>
<dbReference type="InterPro" id="IPR007593">
    <property type="entry name" value="CD225/Dispanin_fam"/>
</dbReference>
<dbReference type="EMBL" id="JAHRIP010013297">
    <property type="protein sequence ID" value="MEQ2285404.1"/>
    <property type="molecule type" value="Genomic_DNA"/>
</dbReference>
<keyword evidence="5 7" id="KW-0472">Membrane</keyword>
<accession>A0ABV0XV84</accession>
<evidence type="ECO:0000256" key="1">
    <source>
        <dbReference type="ARBA" id="ARBA00004370"/>
    </source>
</evidence>